<dbReference type="KEGG" id="psua:FLK61_36135"/>
<sequence length="103" mass="12120">MKKIESIEQLEKIKQEENAVFLFTAGWCPDCTFIEPFLPELEEKHSDKAFYSINRDEFIEVCQDMDIFGIPSFVVFKDGKEVDRFVSKDRKTKEEIDSFLLQA</sequence>
<dbReference type="AlphaFoldDB" id="A0A859FFG2"/>
<gene>
    <name evidence="2" type="ORF">FLK61_36135</name>
</gene>
<dbReference type="Pfam" id="PF00085">
    <property type="entry name" value="Thioredoxin"/>
    <property type="match status" value="1"/>
</dbReference>
<dbReference type="InterPro" id="IPR036249">
    <property type="entry name" value="Thioredoxin-like_sf"/>
</dbReference>
<accession>A0A859FFG2</accession>
<dbReference type="PANTHER" id="PTHR10438:SF468">
    <property type="entry name" value="THIOREDOXIN-1-RELATED"/>
    <property type="match status" value="1"/>
</dbReference>
<dbReference type="RefSeq" id="WP_176010077.1">
    <property type="nucleotide sequence ID" value="NZ_CP041372.2"/>
</dbReference>
<keyword evidence="3" id="KW-1185">Reference proteome</keyword>
<feature type="domain" description="Thioredoxin" evidence="1">
    <location>
        <begin position="1"/>
        <end position="103"/>
    </location>
</feature>
<dbReference type="PANTHER" id="PTHR10438">
    <property type="entry name" value="THIOREDOXIN"/>
    <property type="match status" value="1"/>
</dbReference>
<protein>
    <submittedName>
        <fullName evidence="2">Thioredoxin family protein</fullName>
    </submittedName>
</protein>
<organism evidence="2 3">
    <name type="scientific">Paenalkalicoccus suaedae</name>
    <dbReference type="NCBI Taxonomy" id="2592382"/>
    <lineage>
        <taxon>Bacteria</taxon>
        <taxon>Bacillati</taxon>
        <taxon>Bacillota</taxon>
        <taxon>Bacilli</taxon>
        <taxon>Bacillales</taxon>
        <taxon>Bacillaceae</taxon>
        <taxon>Paenalkalicoccus</taxon>
    </lineage>
</organism>
<dbReference type="CDD" id="cd02947">
    <property type="entry name" value="TRX_family"/>
    <property type="match status" value="1"/>
</dbReference>
<dbReference type="InterPro" id="IPR013766">
    <property type="entry name" value="Thioredoxin_domain"/>
</dbReference>
<evidence type="ECO:0000313" key="3">
    <source>
        <dbReference type="Proteomes" id="UP000318138"/>
    </source>
</evidence>
<evidence type="ECO:0000259" key="1">
    <source>
        <dbReference type="PROSITE" id="PS51352"/>
    </source>
</evidence>
<name>A0A859FFG2_9BACI</name>
<dbReference type="Proteomes" id="UP000318138">
    <property type="component" value="Chromosome"/>
</dbReference>
<dbReference type="InterPro" id="IPR050620">
    <property type="entry name" value="Thioredoxin_H-type-like"/>
</dbReference>
<dbReference type="SUPFAM" id="SSF52833">
    <property type="entry name" value="Thioredoxin-like"/>
    <property type="match status" value="1"/>
</dbReference>
<reference evidence="3" key="1">
    <citation type="submission" date="2019-07" db="EMBL/GenBank/DDBJ databases">
        <title>Bacillus alkalisoli sp. nov. isolated from saline soil.</title>
        <authorList>
            <person name="Sun J.-Q."/>
            <person name="Xu L."/>
        </authorList>
    </citation>
    <scope>NUCLEOTIDE SEQUENCE [LARGE SCALE GENOMIC DNA]</scope>
    <source>
        <strain evidence="3">M4U3P1</strain>
    </source>
</reference>
<dbReference type="PROSITE" id="PS51352">
    <property type="entry name" value="THIOREDOXIN_2"/>
    <property type="match status" value="1"/>
</dbReference>
<dbReference type="EMBL" id="CP041372">
    <property type="protein sequence ID" value="QKS72093.1"/>
    <property type="molecule type" value="Genomic_DNA"/>
</dbReference>
<proteinExistence type="predicted"/>
<dbReference type="Gene3D" id="3.40.30.10">
    <property type="entry name" value="Glutaredoxin"/>
    <property type="match status" value="1"/>
</dbReference>
<evidence type="ECO:0000313" key="2">
    <source>
        <dbReference type="EMBL" id="QKS72093.1"/>
    </source>
</evidence>